<evidence type="ECO:0000313" key="2">
    <source>
        <dbReference type="EMBL" id="AFK42233.1"/>
    </source>
</evidence>
<name>I3SPP1_LOTJA</name>
<sequence length="49" mass="5481">MHFWVVPANAIFSYLVLTLPSSKQSMIYSCSVSMSLVLSQVGKEQDNED</sequence>
<dbReference type="AlphaFoldDB" id="I3SPP1"/>
<reference evidence="2" key="1">
    <citation type="submission" date="2012-05" db="EMBL/GenBank/DDBJ databases">
        <authorList>
            <person name="Krishnakumar V."/>
            <person name="Cheung F."/>
            <person name="Xiao Y."/>
            <person name="Chan A."/>
            <person name="Moskal W.A."/>
            <person name="Town C.D."/>
        </authorList>
    </citation>
    <scope>NUCLEOTIDE SEQUENCE</scope>
</reference>
<organism evidence="2">
    <name type="scientific">Lotus japonicus</name>
    <name type="common">Lotus corniculatus var. japonicus</name>
    <dbReference type="NCBI Taxonomy" id="34305"/>
    <lineage>
        <taxon>Eukaryota</taxon>
        <taxon>Viridiplantae</taxon>
        <taxon>Streptophyta</taxon>
        <taxon>Embryophyta</taxon>
        <taxon>Tracheophyta</taxon>
        <taxon>Spermatophyta</taxon>
        <taxon>Magnoliopsida</taxon>
        <taxon>eudicotyledons</taxon>
        <taxon>Gunneridae</taxon>
        <taxon>Pentapetalae</taxon>
        <taxon>rosids</taxon>
        <taxon>fabids</taxon>
        <taxon>Fabales</taxon>
        <taxon>Fabaceae</taxon>
        <taxon>Papilionoideae</taxon>
        <taxon>50 kb inversion clade</taxon>
        <taxon>NPAAA clade</taxon>
        <taxon>Hologalegina</taxon>
        <taxon>robinioid clade</taxon>
        <taxon>Loteae</taxon>
        <taxon>Lotus</taxon>
    </lineage>
</organism>
<feature type="signal peptide" evidence="1">
    <location>
        <begin position="1"/>
        <end position="18"/>
    </location>
</feature>
<proteinExistence type="evidence at transcript level"/>
<evidence type="ECO:0000256" key="1">
    <source>
        <dbReference type="SAM" id="SignalP"/>
    </source>
</evidence>
<feature type="chain" id="PRO_5003679452" evidence="1">
    <location>
        <begin position="19"/>
        <end position="49"/>
    </location>
</feature>
<accession>I3SPP1</accession>
<protein>
    <submittedName>
        <fullName evidence="2">Uncharacterized protein</fullName>
    </submittedName>
</protein>
<keyword evidence="1" id="KW-0732">Signal</keyword>
<dbReference type="EMBL" id="BT142439">
    <property type="protein sequence ID" value="AFK42233.1"/>
    <property type="molecule type" value="mRNA"/>
</dbReference>